<dbReference type="PROSITE" id="PS51063">
    <property type="entry name" value="HTH_CRP_2"/>
    <property type="match status" value="1"/>
</dbReference>
<organism evidence="6 7">
    <name type="scientific">Nitrosospira multiformis</name>
    <dbReference type="NCBI Taxonomy" id="1231"/>
    <lineage>
        <taxon>Bacteria</taxon>
        <taxon>Pseudomonadati</taxon>
        <taxon>Pseudomonadota</taxon>
        <taxon>Betaproteobacteria</taxon>
        <taxon>Nitrosomonadales</taxon>
        <taxon>Nitrosomonadaceae</taxon>
        <taxon>Nitrosospira</taxon>
    </lineage>
</organism>
<evidence type="ECO:0000256" key="2">
    <source>
        <dbReference type="ARBA" id="ARBA00023125"/>
    </source>
</evidence>
<dbReference type="SMART" id="SM00419">
    <property type="entry name" value="HTH_CRP"/>
    <property type="match status" value="1"/>
</dbReference>
<keyword evidence="1" id="KW-0805">Transcription regulation</keyword>
<dbReference type="PANTHER" id="PTHR24567">
    <property type="entry name" value="CRP FAMILY TRANSCRIPTIONAL REGULATORY PROTEIN"/>
    <property type="match status" value="1"/>
</dbReference>
<proteinExistence type="predicted"/>
<gene>
    <name evidence="6" type="ORF">SAMN05216404_103162</name>
</gene>
<dbReference type="SUPFAM" id="SSF51206">
    <property type="entry name" value="cAMP-binding domain-like"/>
    <property type="match status" value="1"/>
</dbReference>
<dbReference type="GO" id="GO:0005829">
    <property type="term" value="C:cytosol"/>
    <property type="evidence" value="ECO:0007669"/>
    <property type="project" value="TreeGrafter"/>
</dbReference>
<keyword evidence="6" id="KW-0808">Transferase</keyword>
<reference evidence="6 7" key="1">
    <citation type="submission" date="2016-10" db="EMBL/GenBank/DDBJ databases">
        <authorList>
            <person name="de Groot N.N."/>
        </authorList>
    </citation>
    <scope>NUCLEOTIDE SEQUENCE [LARGE SCALE GENOMIC DNA]</scope>
    <source>
        <strain evidence="6 7">Nl18</strain>
    </source>
</reference>
<dbReference type="GO" id="GO:0003700">
    <property type="term" value="F:DNA-binding transcription factor activity"/>
    <property type="evidence" value="ECO:0007669"/>
    <property type="project" value="TreeGrafter"/>
</dbReference>
<evidence type="ECO:0000313" key="7">
    <source>
        <dbReference type="Proteomes" id="UP000183898"/>
    </source>
</evidence>
<dbReference type="PANTHER" id="PTHR24567:SF74">
    <property type="entry name" value="HTH-TYPE TRANSCRIPTIONAL REGULATOR ARCR"/>
    <property type="match status" value="1"/>
</dbReference>
<dbReference type="InterPro" id="IPR014710">
    <property type="entry name" value="RmlC-like_jellyroll"/>
</dbReference>
<protein>
    <submittedName>
        <fullName evidence="6">cAMP-binding domain of CRP or a regulatory subunit of cAMP-dependent protein kinases</fullName>
    </submittedName>
</protein>
<dbReference type="SUPFAM" id="SSF46785">
    <property type="entry name" value="Winged helix' DNA-binding domain"/>
    <property type="match status" value="1"/>
</dbReference>
<name>A0A1H8EW13_9PROT</name>
<dbReference type="InterPro" id="IPR050397">
    <property type="entry name" value="Env_Response_Regulators"/>
</dbReference>
<accession>A0A1H8EW13</accession>
<dbReference type="CDD" id="cd00038">
    <property type="entry name" value="CAP_ED"/>
    <property type="match status" value="1"/>
</dbReference>
<dbReference type="GO" id="GO:0016301">
    <property type="term" value="F:kinase activity"/>
    <property type="evidence" value="ECO:0007669"/>
    <property type="project" value="UniProtKB-KW"/>
</dbReference>
<evidence type="ECO:0000259" key="4">
    <source>
        <dbReference type="PROSITE" id="PS50042"/>
    </source>
</evidence>
<dbReference type="Proteomes" id="UP000183898">
    <property type="component" value="Unassembled WGS sequence"/>
</dbReference>
<keyword evidence="2" id="KW-0238">DNA-binding</keyword>
<keyword evidence="3" id="KW-0804">Transcription</keyword>
<sequence>MFENLSRTASIKELTISGSCRAARSGGALNGSKKQELGMAAVNTSVERGGASLAGIKELQNLSVAELEAVTDCCRTHRYAAGEAIIRHQDDTNSIFFIVEGMVRVTYNSCKGHEVILCDLSSGDIFGELAAIDGHTRSATVIAKKDSVVASLPTQSFLDLIYSNKEIYLAVLKRLTSQVRHLIDRVYGLSTLKVPNRIRAELLRLAKTHSAAPNRGLISPVPTHAEIAIRLNTHRETVTRELNALARQKVIARTRRDLHILDMTRLGQMVNGND</sequence>
<feature type="domain" description="Cyclic nucleotide-binding" evidence="4">
    <location>
        <begin position="58"/>
        <end position="178"/>
    </location>
</feature>
<evidence type="ECO:0000259" key="5">
    <source>
        <dbReference type="PROSITE" id="PS51063"/>
    </source>
</evidence>
<dbReference type="Gene3D" id="2.60.120.10">
    <property type="entry name" value="Jelly Rolls"/>
    <property type="match status" value="1"/>
</dbReference>
<dbReference type="InterPro" id="IPR036390">
    <property type="entry name" value="WH_DNA-bd_sf"/>
</dbReference>
<evidence type="ECO:0000256" key="1">
    <source>
        <dbReference type="ARBA" id="ARBA00023015"/>
    </source>
</evidence>
<dbReference type="InterPro" id="IPR000595">
    <property type="entry name" value="cNMP-bd_dom"/>
</dbReference>
<dbReference type="EMBL" id="FOCT01000003">
    <property type="protein sequence ID" value="SEN23590.1"/>
    <property type="molecule type" value="Genomic_DNA"/>
</dbReference>
<dbReference type="RefSeq" id="WP_254772607.1">
    <property type="nucleotide sequence ID" value="NZ_FOCT01000003.1"/>
</dbReference>
<dbReference type="InterPro" id="IPR036388">
    <property type="entry name" value="WH-like_DNA-bd_sf"/>
</dbReference>
<dbReference type="AlphaFoldDB" id="A0A1H8EW13"/>
<evidence type="ECO:0000313" key="6">
    <source>
        <dbReference type="EMBL" id="SEN23590.1"/>
    </source>
</evidence>
<evidence type="ECO:0000256" key="3">
    <source>
        <dbReference type="ARBA" id="ARBA00023163"/>
    </source>
</evidence>
<dbReference type="InterPro" id="IPR012318">
    <property type="entry name" value="HTH_CRP"/>
</dbReference>
<dbReference type="Gene3D" id="1.10.10.10">
    <property type="entry name" value="Winged helix-like DNA-binding domain superfamily/Winged helix DNA-binding domain"/>
    <property type="match status" value="1"/>
</dbReference>
<dbReference type="Pfam" id="PF13545">
    <property type="entry name" value="HTH_Crp_2"/>
    <property type="match status" value="1"/>
</dbReference>
<dbReference type="PROSITE" id="PS50042">
    <property type="entry name" value="CNMP_BINDING_3"/>
    <property type="match status" value="1"/>
</dbReference>
<feature type="domain" description="HTH crp-type" evidence="5">
    <location>
        <begin position="192"/>
        <end position="264"/>
    </location>
</feature>
<dbReference type="SMART" id="SM00100">
    <property type="entry name" value="cNMP"/>
    <property type="match status" value="1"/>
</dbReference>
<dbReference type="InterPro" id="IPR018490">
    <property type="entry name" value="cNMP-bd_dom_sf"/>
</dbReference>
<dbReference type="GO" id="GO:0003677">
    <property type="term" value="F:DNA binding"/>
    <property type="evidence" value="ECO:0007669"/>
    <property type="project" value="UniProtKB-KW"/>
</dbReference>
<dbReference type="Pfam" id="PF00027">
    <property type="entry name" value="cNMP_binding"/>
    <property type="match status" value="1"/>
</dbReference>
<keyword evidence="6" id="KW-0418">Kinase</keyword>